<dbReference type="SMART" id="SM00054">
    <property type="entry name" value="EFh"/>
    <property type="match status" value="4"/>
</dbReference>
<dbReference type="InterPro" id="IPR018247">
    <property type="entry name" value="EF_Hand_1_Ca_BS"/>
</dbReference>
<name>F0WC06_9STRA</name>
<reference evidence="6" key="1">
    <citation type="journal article" date="2011" name="PLoS Biol.">
        <title>Gene gain and loss during evolution of obligate parasitism in the white rust pathogen of Arabidopsis thaliana.</title>
        <authorList>
            <person name="Kemen E."/>
            <person name="Gardiner A."/>
            <person name="Schultz-Larsen T."/>
            <person name="Kemen A.C."/>
            <person name="Balmuth A.L."/>
            <person name="Robert-Seilaniantz A."/>
            <person name="Bailey K."/>
            <person name="Holub E."/>
            <person name="Studholme D.J."/>
            <person name="Maclean D."/>
            <person name="Jones J.D."/>
        </authorList>
    </citation>
    <scope>NUCLEOTIDE SEQUENCE</scope>
</reference>
<dbReference type="SUPFAM" id="SSF47473">
    <property type="entry name" value="EF-hand"/>
    <property type="match status" value="1"/>
</dbReference>
<dbReference type="HOGENOM" id="CLU_061288_18_1_1"/>
<dbReference type="InterPro" id="IPR050230">
    <property type="entry name" value="CALM/Myosin/TropC-like"/>
</dbReference>
<accession>F0WC06</accession>
<reference evidence="6" key="2">
    <citation type="submission" date="2011-02" db="EMBL/GenBank/DDBJ databases">
        <authorList>
            <person name="MacLean D."/>
        </authorList>
    </citation>
    <scope>NUCLEOTIDE SEQUENCE</scope>
</reference>
<dbReference type="Gene3D" id="1.10.238.10">
    <property type="entry name" value="EF-hand"/>
    <property type="match status" value="2"/>
</dbReference>
<feature type="region of interest" description="Disordered" evidence="4">
    <location>
        <begin position="29"/>
        <end position="55"/>
    </location>
</feature>
<dbReference type="InterPro" id="IPR002048">
    <property type="entry name" value="EF_hand_dom"/>
</dbReference>
<evidence type="ECO:0000313" key="6">
    <source>
        <dbReference type="EMBL" id="CCA18687.1"/>
    </source>
</evidence>
<evidence type="ECO:0000256" key="2">
    <source>
        <dbReference type="ARBA" id="ARBA00022737"/>
    </source>
</evidence>
<dbReference type="GO" id="GO:0016460">
    <property type="term" value="C:myosin II complex"/>
    <property type="evidence" value="ECO:0007669"/>
    <property type="project" value="TreeGrafter"/>
</dbReference>
<sequence length="198" mass="23119">MSFATTASMAHTAPKSEYVRFMSRHLDNPATNSTVTKRANLTTRRTRRQELPEDKKKQLKDAFDLFDTEKQGSIDYHELKILMRALGFTVSKQRVLDLVYEVDVHRNGRVTFSDYMEIMRREVLARDPDEEITKAFQLFDEDGSGKINLRKMRRVAKELGETLDDEELQAMIDEFDENQDGEIDLEEFRAIMKESDDL</sequence>
<dbReference type="EMBL" id="FR824100">
    <property type="protein sequence ID" value="CCA18687.1"/>
    <property type="molecule type" value="Genomic_DNA"/>
</dbReference>
<dbReference type="AlphaFoldDB" id="F0WC06"/>
<evidence type="ECO:0000256" key="3">
    <source>
        <dbReference type="ARBA" id="ARBA00022837"/>
    </source>
</evidence>
<proteinExistence type="predicted"/>
<dbReference type="PROSITE" id="PS50222">
    <property type="entry name" value="EF_HAND_2"/>
    <property type="match status" value="3"/>
</dbReference>
<dbReference type="PROSITE" id="PS00018">
    <property type="entry name" value="EF_HAND_1"/>
    <property type="match status" value="1"/>
</dbReference>
<dbReference type="PANTHER" id="PTHR23048:SF48">
    <property type="entry name" value="CENTRIN 3"/>
    <property type="match status" value="1"/>
</dbReference>
<dbReference type="CDD" id="cd00051">
    <property type="entry name" value="EFh"/>
    <property type="match status" value="1"/>
</dbReference>
<dbReference type="FunFam" id="1.10.238.10:FF:000001">
    <property type="entry name" value="Calmodulin 1"/>
    <property type="match status" value="1"/>
</dbReference>
<organism evidence="6">
    <name type="scientific">Albugo laibachii Nc14</name>
    <dbReference type="NCBI Taxonomy" id="890382"/>
    <lineage>
        <taxon>Eukaryota</taxon>
        <taxon>Sar</taxon>
        <taxon>Stramenopiles</taxon>
        <taxon>Oomycota</taxon>
        <taxon>Peronosporomycetes</taxon>
        <taxon>Albuginales</taxon>
        <taxon>Albuginaceae</taxon>
        <taxon>Albugo</taxon>
    </lineage>
</organism>
<feature type="domain" description="EF-hand" evidence="5">
    <location>
        <begin position="127"/>
        <end position="162"/>
    </location>
</feature>
<keyword evidence="3" id="KW-0106">Calcium</keyword>
<dbReference type="Pfam" id="PF13499">
    <property type="entry name" value="EF-hand_7"/>
    <property type="match status" value="2"/>
</dbReference>
<feature type="domain" description="EF-hand" evidence="5">
    <location>
        <begin position="54"/>
        <end position="89"/>
    </location>
</feature>
<protein>
    <submittedName>
        <fullName evidence="6">Caltractinlike protein putative</fullName>
    </submittedName>
</protein>
<dbReference type="GO" id="GO:0005509">
    <property type="term" value="F:calcium ion binding"/>
    <property type="evidence" value="ECO:0007669"/>
    <property type="project" value="InterPro"/>
</dbReference>
<feature type="compositionally biased region" description="Polar residues" evidence="4">
    <location>
        <begin position="29"/>
        <end position="43"/>
    </location>
</feature>
<evidence type="ECO:0000256" key="1">
    <source>
        <dbReference type="ARBA" id="ARBA00022723"/>
    </source>
</evidence>
<keyword evidence="1" id="KW-0479">Metal-binding</keyword>
<evidence type="ECO:0000259" key="5">
    <source>
        <dbReference type="PROSITE" id="PS50222"/>
    </source>
</evidence>
<keyword evidence="2" id="KW-0677">Repeat</keyword>
<dbReference type="PANTHER" id="PTHR23048">
    <property type="entry name" value="MYOSIN LIGHT CHAIN 1, 3"/>
    <property type="match status" value="1"/>
</dbReference>
<dbReference type="InterPro" id="IPR011992">
    <property type="entry name" value="EF-hand-dom_pair"/>
</dbReference>
<evidence type="ECO:0000256" key="4">
    <source>
        <dbReference type="SAM" id="MobiDB-lite"/>
    </source>
</evidence>
<gene>
    <name evidence="6" type="primary">AlNc14C55G4193</name>
    <name evidence="6" type="ORF">ALNC14_048300</name>
</gene>
<feature type="domain" description="EF-hand" evidence="5">
    <location>
        <begin position="163"/>
        <end position="198"/>
    </location>
</feature>